<dbReference type="PANTHER" id="PTHR23517:SF2">
    <property type="entry name" value="MULTIDRUG RESISTANCE PROTEIN MDTH"/>
    <property type="match status" value="1"/>
</dbReference>
<keyword evidence="6 7" id="KW-0472">Membrane</keyword>
<evidence type="ECO:0000313" key="10">
    <source>
        <dbReference type="Proteomes" id="UP000323994"/>
    </source>
</evidence>
<evidence type="ECO:0000256" key="7">
    <source>
        <dbReference type="SAM" id="Phobius"/>
    </source>
</evidence>
<comment type="caution">
    <text evidence="9">The sequence shown here is derived from an EMBL/GenBank/DDBJ whole genome shotgun (WGS) entry which is preliminary data.</text>
</comment>
<dbReference type="GO" id="GO:0005886">
    <property type="term" value="C:plasma membrane"/>
    <property type="evidence" value="ECO:0007669"/>
    <property type="project" value="UniProtKB-SubCell"/>
</dbReference>
<feature type="transmembrane region" description="Helical" evidence="7">
    <location>
        <begin position="20"/>
        <end position="43"/>
    </location>
</feature>
<feature type="transmembrane region" description="Helical" evidence="7">
    <location>
        <begin position="222"/>
        <end position="244"/>
    </location>
</feature>
<dbReference type="Pfam" id="PF07690">
    <property type="entry name" value="MFS_1"/>
    <property type="match status" value="1"/>
</dbReference>
<sequence>MVYKISQSYKVAFSGLSRETWLLSAVILINRCGYMAVPFMSMYITQSLHRSIADAGLVITLFGVGSVLGAMAGGYLTDQWGFRPVQIISLLVSGMLFVLFSFVTDFTGICILILVLSFFVEAFKPANNTAVASYSSPVNLTRSYALNRLAMNIGFGFGTSVGGILAAINYGLLFWVDGLVYILAGLLILVLLPKGRKISKNAHEVSQSAGQSPWKDAYFVRFLMLVTMYMICFVLLFRLVPVYWKEEMHIGESVIGMLLGMNGIIIALFEMVIIQNFAHRKPDSFFIISGTVFSAFAFLALVVPAVMPLVLAAVAVLLFTAGEMLALPYISTFVINRASETNRGKYSAAYSVSQAAASIIGPAAGGFIAANWGYDVLWLALVLLSFGCALGFRLLFQSSVRLG</sequence>
<dbReference type="InterPro" id="IPR036259">
    <property type="entry name" value="MFS_trans_sf"/>
</dbReference>
<keyword evidence="10" id="KW-1185">Reference proteome</keyword>
<evidence type="ECO:0000256" key="2">
    <source>
        <dbReference type="ARBA" id="ARBA00022448"/>
    </source>
</evidence>
<evidence type="ECO:0000256" key="6">
    <source>
        <dbReference type="ARBA" id="ARBA00023136"/>
    </source>
</evidence>
<dbReference type="PROSITE" id="PS50850">
    <property type="entry name" value="MFS"/>
    <property type="match status" value="1"/>
</dbReference>
<comment type="subcellular location">
    <subcellularLocation>
        <location evidence="1">Cell membrane</location>
        <topology evidence="1">Multi-pass membrane protein</topology>
    </subcellularLocation>
</comment>
<evidence type="ECO:0000256" key="1">
    <source>
        <dbReference type="ARBA" id="ARBA00004651"/>
    </source>
</evidence>
<feature type="transmembrane region" description="Helical" evidence="7">
    <location>
        <begin position="174"/>
        <end position="192"/>
    </location>
</feature>
<keyword evidence="3" id="KW-1003">Cell membrane</keyword>
<keyword evidence="5 7" id="KW-1133">Transmembrane helix</keyword>
<proteinExistence type="predicted"/>
<evidence type="ECO:0000256" key="4">
    <source>
        <dbReference type="ARBA" id="ARBA00022692"/>
    </source>
</evidence>
<dbReference type="Proteomes" id="UP000323994">
    <property type="component" value="Unassembled WGS sequence"/>
</dbReference>
<dbReference type="EMBL" id="VBSN01000059">
    <property type="protein sequence ID" value="KAA6436890.1"/>
    <property type="molecule type" value="Genomic_DNA"/>
</dbReference>
<feature type="transmembrane region" description="Helical" evidence="7">
    <location>
        <begin position="87"/>
        <end position="120"/>
    </location>
</feature>
<evidence type="ECO:0000259" key="8">
    <source>
        <dbReference type="PROSITE" id="PS50850"/>
    </source>
</evidence>
<keyword evidence="2" id="KW-0813">Transport</keyword>
<dbReference type="Gene3D" id="1.20.1250.20">
    <property type="entry name" value="MFS general substrate transporter like domains"/>
    <property type="match status" value="1"/>
</dbReference>
<feature type="transmembrane region" description="Helical" evidence="7">
    <location>
        <begin position="347"/>
        <end position="370"/>
    </location>
</feature>
<dbReference type="InterPro" id="IPR011701">
    <property type="entry name" value="MFS"/>
</dbReference>
<feature type="transmembrane region" description="Helical" evidence="7">
    <location>
        <begin position="250"/>
        <end position="273"/>
    </location>
</feature>
<dbReference type="InterPro" id="IPR020846">
    <property type="entry name" value="MFS_dom"/>
</dbReference>
<accession>A0A5M8QPE0</accession>
<dbReference type="InterPro" id="IPR050171">
    <property type="entry name" value="MFS_Transporters"/>
</dbReference>
<dbReference type="OrthoDB" id="5379144at2"/>
<feature type="transmembrane region" description="Helical" evidence="7">
    <location>
        <begin position="309"/>
        <end position="335"/>
    </location>
</feature>
<feature type="transmembrane region" description="Helical" evidence="7">
    <location>
        <begin position="376"/>
        <end position="396"/>
    </location>
</feature>
<dbReference type="GO" id="GO:0022857">
    <property type="term" value="F:transmembrane transporter activity"/>
    <property type="evidence" value="ECO:0007669"/>
    <property type="project" value="InterPro"/>
</dbReference>
<dbReference type="PANTHER" id="PTHR23517">
    <property type="entry name" value="RESISTANCE PROTEIN MDTM, PUTATIVE-RELATED-RELATED"/>
    <property type="match status" value="1"/>
</dbReference>
<evidence type="ECO:0000313" key="9">
    <source>
        <dbReference type="EMBL" id="KAA6436890.1"/>
    </source>
</evidence>
<dbReference type="RefSeq" id="WP_139013652.1">
    <property type="nucleotide sequence ID" value="NZ_VBSN01000059.1"/>
</dbReference>
<feature type="transmembrane region" description="Helical" evidence="7">
    <location>
        <begin position="55"/>
        <end position="75"/>
    </location>
</feature>
<dbReference type="SUPFAM" id="SSF103473">
    <property type="entry name" value="MFS general substrate transporter"/>
    <property type="match status" value="1"/>
</dbReference>
<dbReference type="AlphaFoldDB" id="A0A5M8QPE0"/>
<keyword evidence="4 7" id="KW-0812">Transmembrane</keyword>
<gene>
    <name evidence="9" type="ORF">FEM33_19380</name>
</gene>
<feature type="transmembrane region" description="Helical" evidence="7">
    <location>
        <begin position="285"/>
        <end position="303"/>
    </location>
</feature>
<feature type="transmembrane region" description="Helical" evidence="7">
    <location>
        <begin position="149"/>
        <end position="168"/>
    </location>
</feature>
<protein>
    <submittedName>
        <fullName evidence="9">MFS transporter</fullName>
    </submittedName>
</protein>
<name>A0A5M8QPE0_9BACT</name>
<reference evidence="9 10" key="1">
    <citation type="submission" date="2019-05" db="EMBL/GenBank/DDBJ databases">
        <authorList>
            <person name="Qu J.-H."/>
        </authorList>
    </citation>
    <scope>NUCLEOTIDE SEQUENCE [LARGE SCALE GENOMIC DNA]</scope>
    <source>
        <strain evidence="9 10">NS28</strain>
    </source>
</reference>
<evidence type="ECO:0000256" key="5">
    <source>
        <dbReference type="ARBA" id="ARBA00022989"/>
    </source>
</evidence>
<organism evidence="9 10">
    <name type="scientific">Dyadobacter flavalbus</name>
    <dbReference type="NCBI Taxonomy" id="2579942"/>
    <lineage>
        <taxon>Bacteria</taxon>
        <taxon>Pseudomonadati</taxon>
        <taxon>Bacteroidota</taxon>
        <taxon>Cytophagia</taxon>
        <taxon>Cytophagales</taxon>
        <taxon>Spirosomataceae</taxon>
        <taxon>Dyadobacter</taxon>
    </lineage>
</organism>
<evidence type="ECO:0000256" key="3">
    <source>
        <dbReference type="ARBA" id="ARBA00022475"/>
    </source>
</evidence>
<feature type="domain" description="Major facilitator superfamily (MFS) profile" evidence="8">
    <location>
        <begin position="1"/>
        <end position="399"/>
    </location>
</feature>